<name>A0A6G1FV03_9PEZI</name>
<sequence length="188" mass="22022">MKEEMKEWSDLLIRYKKHLKDTDRKGKGIYDAQQSLAHSMYRVRHQALLEQDRAQPSNPNNEVERLGAKLDNLQANYMQLIQSLKYERDQWAWWRQLIAYVEHEMGVLELQERSLTQKRFVVREGWFFILGATGELNQLGAKSGPQVAGTRHHSDRDRACYEGFCFSRDLYGVMLVILLYNSNVSVAL</sequence>
<dbReference type="Proteomes" id="UP000504638">
    <property type="component" value="Unplaced"/>
</dbReference>
<proteinExistence type="predicted"/>
<dbReference type="RefSeq" id="XP_033531167.1">
    <property type="nucleotide sequence ID" value="XM_033678264.1"/>
</dbReference>
<evidence type="ECO:0000313" key="4">
    <source>
        <dbReference type="RefSeq" id="XP_033531167.1"/>
    </source>
</evidence>
<accession>A0A6G1FV03</accession>
<reference evidence="4" key="3">
    <citation type="submission" date="2025-04" db="UniProtKB">
        <authorList>
            <consortium name="RefSeq"/>
        </authorList>
    </citation>
    <scope>IDENTIFICATION</scope>
    <source>
        <strain evidence="4">CBS 781.70</strain>
    </source>
</reference>
<keyword evidence="3" id="KW-1185">Reference proteome</keyword>
<dbReference type="GeneID" id="54418834"/>
<reference evidence="2 4" key="1">
    <citation type="submission" date="2020-01" db="EMBL/GenBank/DDBJ databases">
        <authorList>
            <consortium name="DOE Joint Genome Institute"/>
            <person name="Haridas S."/>
            <person name="Albert R."/>
            <person name="Binder M."/>
            <person name="Bloem J."/>
            <person name="Labutti K."/>
            <person name="Salamov A."/>
            <person name="Andreopoulos B."/>
            <person name="Baker S.E."/>
            <person name="Barry K."/>
            <person name="Bills G."/>
            <person name="Bluhm B.H."/>
            <person name="Cannon C."/>
            <person name="Castanera R."/>
            <person name="Culley D.E."/>
            <person name="Daum C."/>
            <person name="Ezra D."/>
            <person name="Gonzalez J.B."/>
            <person name="Henrissat B."/>
            <person name="Kuo A."/>
            <person name="Liang C."/>
            <person name="Lipzen A."/>
            <person name="Lutzoni F."/>
            <person name="Magnuson J."/>
            <person name="Mondo S."/>
            <person name="Nolan M."/>
            <person name="Ohm R."/>
            <person name="Pangilinan J."/>
            <person name="Park H.-J."/>
            <person name="Ramirez L."/>
            <person name="Alfaro M."/>
            <person name="Sun H."/>
            <person name="Tritt A."/>
            <person name="Yoshinaga Y."/>
            <person name="Zwiers L.-H."/>
            <person name="Turgeon B.G."/>
            <person name="Goodwin S.B."/>
            <person name="Spatafora J.W."/>
            <person name="Crous P.W."/>
            <person name="Grigoriev I.V."/>
        </authorList>
    </citation>
    <scope>NUCLEOTIDE SEQUENCE</scope>
    <source>
        <strain evidence="2 4">CBS 781.70</strain>
    </source>
</reference>
<dbReference type="AlphaFoldDB" id="A0A6G1FV03"/>
<evidence type="ECO:0000256" key="1">
    <source>
        <dbReference type="SAM" id="Coils"/>
    </source>
</evidence>
<organism evidence="2">
    <name type="scientific">Eremomyces bilateralis CBS 781.70</name>
    <dbReference type="NCBI Taxonomy" id="1392243"/>
    <lineage>
        <taxon>Eukaryota</taxon>
        <taxon>Fungi</taxon>
        <taxon>Dikarya</taxon>
        <taxon>Ascomycota</taxon>
        <taxon>Pezizomycotina</taxon>
        <taxon>Dothideomycetes</taxon>
        <taxon>Dothideomycetes incertae sedis</taxon>
        <taxon>Eremomycetales</taxon>
        <taxon>Eremomycetaceae</taxon>
        <taxon>Eremomyces</taxon>
    </lineage>
</organism>
<dbReference type="EMBL" id="ML975172">
    <property type="protein sequence ID" value="KAF1809536.1"/>
    <property type="molecule type" value="Genomic_DNA"/>
</dbReference>
<reference evidence="4" key="2">
    <citation type="submission" date="2020-04" db="EMBL/GenBank/DDBJ databases">
        <authorList>
            <consortium name="NCBI Genome Project"/>
        </authorList>
    </citation>
    <scope>NUCLEOTIDE SEQUENCE</scope>
    <source>
        <strain evidence="4">CBS 781.70</strain>
    </source>
</reference>
<feature type="coiled-coil region" evidence="1">
    <location>
        <begin position="63"/>
        <end position="90"/>
    </location>
</feature>
<keyword evidence="1" id="KW-0175">Coiled coil</keyword>
<gene>
    <name evidence="2 4" type="ORF">P152DRAFT_451982</name>
</gene>
<protein>
    <submittedName>
        <fullName evidence="2 4">Uncharacterized protein</fullName>
    </submittedName>
</protein>
<evidence type="ECO:0000313" key="3">
    <source>
        <dbReference type="Proteomes" id="UP000504638"/>
    </source>
</evidence>
<evidence type="ECO:0000313" key="2">
    <source>
        <dbReference type="EMBL" id="KAF1809536.1"/>
    </source>
</evidence>